<dbReference type="InterPro" id="IPR050492">
    <property type="entry name" value="Bact_metal-bind_prot9"/>
</dbReference>
<dbReference type="PANTHER" id="PTHR42953:SF3">
    <property type="entry name" value="HIGH-AFFINITY ZINC UPTAKE SYSTEM PROTEIN ZNUA"/>
    <property type="match status" value="1"/>
</dbReference>
<sequence>MKRWMRKLAGIGLGLSLLLAVGCSDQEKLEVGKTVPEGEKLIVYTTLQAQADFVRAIGGDQVEVETLMPLGPNVWQWAPTVKEMRDIERAHVMVLNGGGMEDRWWSQTYATVKIKNKELLVLDASQGIEPLGLLHYNNRDASEDDKVKKRNDPWFYLDPQLAKQEVETIAAALAKKAPAQAELFQKNAEAYKQKLDQLDQKYADTFSKAKRKEIVSPYPAFQYLAKRYGLNYYVPTTIAINEFPQDKPDQIQALKDDFAKHDASVIFFEGEAAPRVQEFLESIGYQTKELNTYEGKLSQEGYKSYLQVMEENLVVLQAGLNQ</sequence>
<accession>A0ABW5A2F8</accession>
<dbReference type="Pfam" id="PF01297">
    <property type="entry name" value="ZnuA"/>
    <property type="match status" value="1"/>
</dbReference>
<evidence type="ECO:0000256" key="1">
    <source>
        <dbReference type="ARBA" id="ARBA00011028"/>
    </source>
</evidence>
<keyword evidence="4" id="KW-0175">Coiled coil</keyword>
<dbReference type="Gene3D" id="3.40.50.1980">
    <property type="entry name" value="Nitrogenase molybdenum iron protein domain"/>
    <property type="match status" value="2"/>
</dbReference>
<gene>
    <name evidence="6" type="ORF">ACFSOY_18690</name>
</gene>
<evidence type="ECO:0000256" key="5">
    <source>
        <dbReference type="SAM" id="SignalP"/>
    </source>
</evidence>
<comment type="similarity">
    <text evidence="1">Belongs to the bacterial solute-binding protein 9 family.</text>
</comment>
<evidence type="ECO:0000313" key="7">
    <source>
        <dbReference type="Proteomes" id="UP001597343"/>
    </source>
</evidence>
<dbReference type="Proteomes" id="UP001597343">
    <property type="component" value="Unassembled WGS sequence"/>
</dbReference>
<dbReference type="EMBL" id="JBHUIO010000011">
    <property type="protein sequence ID" value="MFD2171996.1"/>
    <property type="molecule type" value="Genomic_DNA"/>
</dbReference>
<dbReference type="InterPro" id="IPR006127">
    <property type="entry name" value="ZnuA-like"/>
</dbReference>
<evidence type="ECO:0000256" key="4">
    <source>
        <dbReference type="SAM" id="Coils"/>
    </source>
</evidence>
<feature type="signal peptide" evidence="5">
    <location>
        <begin position="1"/>
        <end position="20"/>
    </location>
</feature>
<evidence type="ECO:0000256" key="3">
    <source>
        <dbReference type="ARBA" id="ARBA00022729"/>
    </source>
</evidence>
<organism evidence="6 7">
    <name type="scientific">Tumebacillus lipolyticus</name>
    <dbReference type="NCBI Taxonomy" id="1280370"/>
    <lineage>
        <taxon>Bacteria</taxon>
        <taxon>Bacillati</taxon>
        <taxon>Bacillota</taxon>
        <taxon>Bacilli</taxon>
        <taxon>Bacillales</taxon>
        <taxon>Alicyclobacillaceae</taxon>
        <taxon>Tumebacillus</taxon>
    </lineage>
</organism>
<keyword evidence="3 5" id="KW-0732">Signal</keyword>
<feature type="coiled-coil region" evidence="4">
    <location>
        <begin position="181"/>
        <end position="208"/>
    </location>
</feature>
<comment type="caution">
    <text evidence="6">The sequence shown here is derived from an EMBL/GenBank/DDBJ whole genome shotgun (WGS) entry which is preliminary data.</text>
</comment>
<keyword evidence="2" id="KW-0813">Transport</keyword>
<proteinExistence type="inferred from homology"/>
<dbReference type="SUPFAM" id="SSF53807">
    <property type="entry name" value="Helical backbone' metal receptor"/>
    <property type="match status" value="1"/>
</dbReference>
<dbReference type="PROSITE" id="PS51257">
    <property type="entry name" value="PROKAR_LIPOPROTEIN"/>
    <property type="match status" value="1"/>
</dbReference>
<feature type="chain" id="PRO_5047541742" evidence="5">
    <location>
        <begin position="21"/>
        <end position="322"/>
    </location>
</feature>
<protein>
    <submittedName>
        <fullName evidence="6">Metal ABC transporter solute-binding protein, Zn/Mn family</fullName>
    </submittedName>
</protein>
<evidence type="ECO:0000256" key="2">
    <source>
        <dbReference type="ARBA" id="ARBA00022448"/>
    </source>
</evidence>
<evidence type="ECO:0000313" key="6">
    <source>
        <dbReference type="EMBL" id="MFD2171996.1"/>
    </source>
</evidence>
<dbReference type="RefSeq" id="WP_386049275.1">
    <property type="nucleotide sequence ID" value="NZ_JBHUIO010000011.1"/>
</dbReference>
<name>A0ABW5A2F8_9BACL</name>
<reference evidence="7" key="1">
    <citation type="journal article" date="2019" name="Int. J. Syst. Evol. Microbiol.">
        <title>The Global Catalogue of Microorganisms (GCM) 10K type strain sequencing project: providing services to taxonomists for standard genome sequencing and annotation.</title>
        <authorList>
            <consortium name="The Broad Institute Genomics Platform"/>
            <consortium name="The Broad Institute Genome Sequencing Center for Infectious Disease"/>
            <person name="Wu L."/>
            <person name="Ma J."/>
        </authorList>
    </citation>
    <scope>NUCLEOTIDE SEQUENCE [LARGE SCALE GENOMIC DNA]</scope>
    <source>
        <strain evidence="7">CGMCC 1.13574</strain>
    </source>
</reference>
<keyword evidence="7" id="KW-1185">Reference proteome</keyword>
<dbReference type="PANTHER" id="PTHR42953">
    <property type="entry name" value="HIGH-AFFINITY ZINC UPTAKE SYSTEM PROTEIN ZNUA-RELATED"/>
    <property type="match status" value="1"/>
</dbReference>